<gene>
    <name evidence="3" type="ORF">HS088_TW21G00102</name>
</gene>
<dbReference type="Proteomes" id="UP000593562">
    <property type="component" value="Unassembled WGS sequence"/>
</dbReference>
<accession>A0A7J7C1H1</accession>
<reference evidence="3 4" key="1">
    <citation type="journal article" date="2020" name="Nat. Commun.">
        <title>Genome of Tripterygium wilfordii and identification of cytochrome P450 involved in triptolide biosynthesis.</title>
        <authorList>
            <person name="Tu L."/>
            <person name="Su P."/>
            <person name="Zhang Z."/>
            <person name="Gao L."/>
            <person name="Wang J."/>
            <person name="Hu T."/>
            <person name="Zhou J."/>
            <person name="Zhang Y."/>
            <person name="Zhao Y."/>
            <person name="Liu Y."/>
            <person name="Song Y."/>
            <person name="Tong Y."/>
            <person name="Lu Y."/>
            <person name="Yang J."/>
            <person name="Xu C."/>
            <person name="Jia M."/>
            <person name="Peters R.J."/>
            <person name="Huang L."/>
            <person name="Gao W."/>
        </authorList>
    </citation>
    <scope>NUCLEOTIDE SEQUENCE [LARGE SCALE GENOMIC DNA]</scope>
    <source>
        <strain evidence="4">cv. XIE 37</strain>
        <tissue evidence="3">Leaf</tissue>
    </source>
</reference>
<organism evidence="3 4">
    <name type="scientific">Tripterygium wilfordii</name>
    <name type="common">Thunder God vine</name>
    <dbReference type="NCBI Taxonomy" id="458696"/>
    <lineage>
        <taxon>Eukaryota</taxon>
        <taxon>Viridiplantae</taxon>
        <taxon>Streptophyta</taxon>
        <taxon>Embryophyta</taxon>
        <taxon>Tracheophyta</taxon>
        <taxon>Spermatophyta</taxon>
        <taxon>Magnoliopsida</taxon>
        <taxon>eudicotyledons</taxon>
        <taxon>Gunneridae</taxon>
        <taxon>Pentapetalae</taxon>
        <taxon>rosids</taxon>
        <taxon>fabids</taxon>
        <taxon>Celastrales</taxon>
        <taxon>Celastraceae</taxon>
        <taxon>Tripterygium</taxon>
    </lineage>
</organism>
<dbReference type="FunCoup" id="A0A7J7C1H1">
    <property type="interactions" value="2089"/>
</dbReference>
<dbReference type="PANTHER" id="PTHR12854:SF12">
    <property type="entry name" value="POLYADENYLATE-BINDING PROTEIN INTERACTING PROTEIN"/>
    <property type="match status" value="1"/>
</dbReference>
<proteinExistence type="predicted"/>
<dbReference type="OrthoDB" id="2275718at2759"/>
<dbReference type="AlphaFoldDB" id="A0A7J7C1H1"/>
<evidence type="ECO:0000313" key="4">
    <source>
        <dbReference type="Proteomes" id="UP000593562"/>
    </source>
</evidence>
<evidence type="ECO:0000256" key="1">
    <source>
        <dbReference type="SAM" id="MobiDB-lite"/>
    </source>
</evidence>
<feature type="domain" description="Ataxin 2 SM" evidence="2">
    <location>
        <begin position="14"/>
        <end position="93"/>
    </location>
</feature>
<sequence>MGRLNRGEEEASLNEALLYVTLCMIGFPVDVQVKDGSVFSGIFHTTSVDKEFGIVLKKARMTRRGKSSGVFMEVAEVETLVISSGDLVQIVVKGFVFPSDVVAGDVAGGGAEAAVNSVPSPNIPLSETKNFVKSTMDKKTVNQIRIPIQNENGSAYAFLPTKTGKENERMKLQPTPRGHDMEVKHGKRDEINIEKGQEVCDSLVTRRQVGDDWLQRKQDDYKISETHKEKSADKVQGLRSSKEINGEGKVDSCHPVSREHAKMTSKLLPNGVSRDTTGIPNEPENKIYERPASAGTSPDTACSTLSTTSSTNVVVECFSSLTASADVNPPQKSEANRSSKEFKLNPGAKIFSPSFANPLSAAPPVTTSAASVAYMPPILPVTAAQPEVGITAFAPRSSVPPKISTHNNLTAANSGSVSQFSQPVAGHVGGTTQPPRYVNQYHPVQAGPGYVSSNSQAVMIGRFGQLVYVQPVPQDLVHGAAAISTMSARPLLAPHQVQMPKHQGIGGQALQLCMPPPFVASGQQPFAVPSHIPLLQHPIPGNSPMPLPGSNALFNTKFT</sequence>
<evidence type="ECO:0000313" key="3">
    <source>
        <dbReference type="EMBL" id="KAF5727962.1"/>
    </source>
</evidence>
<protein>
    <recommendedName>
        <fullName evidence="2">Ataxin 2 SM domain-containing protein</fullName>
    </recommendedName>
</protein>
<dbReference type="InterPro" id="IPR045117">
    <property type="entry name" value="ATXN2-like"/>
</dbReference>
<dbReference type="GO" id="GO:0003729">
    <property type="term" value="F:mRNA binding"/>
    <property type="evidence" value="ECO:0007669"/>
    <property type="project" value="TreeGrafter"/>
</dbReference>
<evidence type="ECO:0000259" key="2">
    <source>
        <dbReference type="Pfam" id="PF14438"/>
    </source>
</evidence>
<comment type="caution">
    <text evidence="3">The sequence shown here is derived from an EMBL/GenBank/DDBJ whole genome shotgun (WGS) entry which is preliminary data.</text>
</comment>
<dbReference type="InParanoid" id="A0A7J7C1H1"/>
<feature type="region of interest" description="Disordered" evidence="1">
    <location>
        <begin position="268"/>
        <end position="299"/>
    </location>
</feature>
<dbReference type="PANTHER" id="PTHR12854">
    <property type="entry name" value="ATAXIN 2-RELATED"/>
    <property type="match status" value="1"/>
</dbReference>
<dbReference type="InterPro" id="IPR025852">
    <property type="entry name" value="SM_dom_ATX"/>
</dbReference>
<name>A0A7J7C1H1_TRIWF</name>
<dbReference type="GO" id="GO:0010494">
    <property type="term" value="C:cytoplasmic stress granule"/>
    <property type="evidence" value="ECO:0007669"/>
    <property type="project" value="TreeGrafter"/>
</dbReference>
<dbReference type="Pfam" id="PF14438">
    <property type="entry name" value="SM-ATX"/>
    <property type="match status" value="1"/>
</dbReference>
<dbReference type="GO" id="GO:0034063">
    <property type="term" value="P:stress granule assembly"/>
    <property type="evidence" value="ECO:0007669"/>
    <property type="project" value="TreeGrafter"/>
</dbReference>
<dbReference type="EMBL" id="JAAARO010000021">
    <property type="protein sequence ID" value="KAF5727962.1"/>
    <property type="molecule type" value="Genomic_DNA"/>
</dbReference>
<keyword evidence="4" id="KW-1185">Reference proteome</keyword>